<dbReference type="SUPFAM" id="SSF51658">
    <property type="entry name" value="Xylose isomerase-like"/>
    <property type="match status" value="1"/>
</dbReference>
<dbReference type="InterPro" id="IPR013022">
    <property type="entry name" value="Xyl_isomerase-like_TIM-brl"/>
</dbReference>
<feature type="domain" description="Xylose isomerase-like TIM barrel" evidence="1">
    <location>
        <begin position="50"/>
        <end position="258"/>
    </location>
</feature>
<keyword evidence="3" id="KW-1185">Reference proteome</keyword>
<dbReference type="AlphaFoldDB" id="A0A401G495"/>
<protein>
    <submittedName>
        <fullName evidence="2">Sugar phosphate isomerase/epimerase</fullName>
    </submittedName>
</protein>
<evidence type="ECO:0000313" key="3">
    <source>
        <dbReference type="Proteomes" id="UP000288096"/>
    </source>
</evidence>
<gene>
    <name evidence="2" type="ORF">DENIS_5034</name>
</gene>
<evidence type="ECO:0000259" key="1">
    <source>
        <dbReference type="Pfam" id="PF01261"/>
    </source>
</evidence>
<dbReference type="RefSeq" id="WP_124331041.1">
    <property type="nucleotide sequence ID" value="NZ_BEXT01000001.1"/>
</dbReference>
<sequence length="275" mass="30793">MTNPTPPEPYPPLPKSYKGAYPFKLGTTSFIYPDRYRPNVRMLGPFLDEIELLMFESAWPDSLPSEDEIDSLARLGRELGVTYNVHLPTDVSLTDPVPEARQQAAEILRTFIDRTAPLNPSACALHLPFDAPSREPEAVVRWQDQASNGLARLLPEKSSNRLIAVETLDYPFEWAGPVIEAFDLSVCMDIGHLLLYGFDARALFAEFLPRLSLIHLHGVRDGQDHIALDQLSPDHAALVTDLLRQFDGVVSLEVFAYKHLVPSLSFLAQCWNSQA</sequence>
<comment type="caution">
    <text evidence="2">The sequence shown here is derived from an EMBL/GenBank/DDBJ whole genome shotgun (WGS) entry which is preliminary data.</text>
</comment>
<keyword evidence="2" id="KW-0413">Isomerase</keyword>
<dbReference type="Pfam" id="PF01261">
    <property type="entry name" value="AP_endonuc_2"/>
    <property type="match status" value="1"/>
</dbReference>
<proteinExistence type="predicted"/>
<dbReference type="InterPro" id="IPR036237">
    <property type="entry name" value="Xyl_isomerase-like_sf"/>
</dbReference>
<reference evidence="3" key="1">
    <citation type="submission" date="2017-11" db="EMBL/GenBank/DDBJ databases">
        <authorList>
            <person name="Watanabe M."/>
            <person name="Kojima H."/>
        </authorList>
    </citation>
    <scope>NUCLEOTIDE SEQUENCE [LARGE SCALE GENOMIC DNA]</scope>
    <source>
        <strain evidence="3">Tokyo 01</strain>
    </source>
</reference>
<organism evidence="2 3">
    <name type="scientific">Desulfonema ishimotonii</name>
    <dbReference type="NCBI Taxonomy" id="45657"/>
    <lineage>
        <taxon>Bacteria</taxon>
        <taxon>Pseudomonadati</taxon>
        <taxon>Thermodesulfobacteriota</taxon>
        <taxon>Desulfobacteria</taxon>
        <taxon>Desulfobacterales</taxon>
        <taxon>Desulfococcaceae</taxon>
        <taxon>Desulfonema</taxon>
    </lineage>
</organism>
<dbReference type="OrthoDB" id="9792261at2"/>
<name>A0A401G495_9BACT</name>
<dbReference type="GO" id="GO:0016853">
    <property type="term" value="F:isomerase activity"/>
    <property type="evidence" value="ECO:0007669"/>
    <property type="project" value="UniProtKB-KW"/>
</dbReference>
<reference evidence="3" key="2">
    <citation type="submission" date="2019-01" db="EMBL/GenBank/DDBJ databases">
        <title>Genome sequence of Desulfonema ishimotonii strain Tokyo 01.</title>
        <authorList>
            <person name="Fukui M."/>
        </authorList>
    </citation>
    <scope>NUCLEOTIDE SEQUENCE [LARGE SCALE GENOMIC DNA]</scope>
    <source>
        <strain evidence="3">Tokyo 01</strain>
    </source>
</reference>
<dbReference type="Gene3D" id="3.20.20.150">
    <property type="entry name" value="Divalent-metal-dependent TIM barrel enzymes"/>
    <property type="match status" value="1"/>
</dbReference>
<accession>A0A401G495</accession>
<dbReference type="NCBIfam" id="NF041277">
    <property type="entry name" value="coba_remo_CbiR"/>
    <property type="match status" value="1"/>
</dbReference>
<dbReference type="EMBL" id="BEXT01000001">
    <property type="protein sequence ID" value="GBC64034.1"/>
    <property type="molecule type" value="Genomic_DNA"/>
</dbReference>
<evidence type="ECO:0000313" key="2">
    <source>
        <dbReference type="EMBL" id="GBC64034.1"/>
    </source>
</evidence>
<dbReference type="Proteomes" id="UP000288096">
    <property type="component" value="Unassembled WGS sequence"/>
</dbReference>